<dbReference type="GO" id="GO:0005886">
    <property type="term" value="C:plasma membrane"/>
    <property type="evidence" value="ECO:0007669"/>
    <property type="project" value="UniProtKB-SubCell"/>
</dbReference>
<evidence type="ECO:0000256" key="1">
    <source>
        <dbReference type="ARBA" id="ARBA00004251"/>
    </source>
</evidence>
<name>A0AAQ4PBU0_GASAC</name>
<evidence type="ECO:0000256" key="18">
    <source>
        <dbReference type="SAM" id="Phobius"/>
    </source>
</evidence>
<reference evidence="20" key="3">
    <citation type="submission" date="2025-09" db="UniProtKB">
        <authorList>
            <consortium name="Ensembl"/>
        </authorList>
    </citation>
    <scope>IDENTIFICATION</scope>
</reference>
<dbReference type="FunFam" id="2.60.40.60:FF:000104">
    <property type="entry name" value="cadherin-23 isoform X1"/>
    <property type="match status" value="1"/>
</dbReference>
<comment type="function">
    <text evidence="13">Cadherins are calcium-dependent cell adhesion proteins. They preferentially interact with themselves in a homophilic manner in connecting cells. CDH23 is required for establishing and/or maintaining the proper organization of the stereocilia bundle of hair cells in the cochlea and the vestibule during late embryonic/early postnatal development. It is part of the functional network formed by USH1C, USH1G, CDH23 and MYO7A that mediates mechanotransduction in cochlear hair cells. Required for normal hearing.</text>
</comment>
<keyword evidence="3 18" id="KW-0812">Transmembrane</keyword>
<keyword evidence="2" id="KW-1003">Cell membrane</keyword>
<feature type="domain" description="Cadherin" evidence="19">
    <location>
        <begin position="355"/>
        <end position="464"/>
    </location>
</feature>
<feature type="domain" description="Cadherin" evidence="19">
    <location>
        <begin position="243"/>
        <end position="354"/>
    </location>
</feature>
<dbReference type="FunFam" id="2.60.40.60:FF:000100">
    <property type="entry name" value="protocadherin Fat 2"/>
    <property type="match status" value="1"/>
</dbReference>
<evidence type="ECO:0000256" key="12">
    <source>
        <dbReference type="ARBA" id="ARBA00023180"/>
    </source>
</evidence>
<evidence type="ECO:0000259" key="19">
    <source>
        <dbReference type="PROSITE" id="PS50268"/>
    </source>
</evidence>
<keyword evidence="8 16" id="KW-0106">Calcium</keyword>
<feature type="domain" description="Cadherin" evidence="19">
    <location>
        <begin position="566"/>
        <end position="675"/>
    </location>
</feature>
<keyword evidence="12" id="KW-0325">Glycoprotein</keyword>
<feature type="domain" description="Cadherin" evidence="19">
    <location>
        <begin position="2300"/>
        <end position="2405"/>
    </location>
</feature>
<dbReference type="FunFam" id="2.60.40.60:FF:000020">
    <property type="entry name" value="Dachsous cadherin-related 1b"/>
    <property type="match status" value="3"/>
</dbReference>
<dbReference type="FunFam" id="2.60.40.60:FF:000033">
    <property type="entry name" value="FAT atypical cadherin 1"/>
    <property type="match status" value="1"/>
</dbReference>
<sequence>LQTLPEFTALLDDFKCLLLLVLLNVKTNSSSNQPPRFLNFFFSTYLLIYEDAPVGSSVAQLNALDPEGEPLIYGVSGEEAVRYFSVNKDTGVVWLRQQLDRETKSEMQVEFFVSDSQEVVKDTVNIQIGDVNDNAPVFHGQPYTVRIPENTAVGRSVFMVNATDPDQGTGGSVLFSFQPPSAFFSIDGARGTVTVIKPLDYETTSAYTLTVNATDQDKVRPLSRLANLAITITDVQDMDPIFTNLPYSTNIEEDVPLGFEVRKITAIDQDLGQPRGIGYTIISGNTNSVFALDYISGSLTVNGQLDRENPLYSAGFSLTVRATELNDDRSPSGATVRTTFTILLIDKNDNAPTFNSSEYRVLITELAQVGFALPLFIQAEDKDEGVNSMFQVFLRGNNSDYFTISPTAVQGRADIRVRVALPLDFENIRSYSFSLYANESMSDHVGFARVFIDLINENDNRPIFSTPLYNISLPENTRPGTSLLRILATDRDAGIFGIVRYYFSDEPDQFSLDEETGWVILRDSLDYELMRRFTLTVLARDGGGEETTGRVRVNVLDVNDNAPLFQKDAYAGSLRENEQAVQVVARVRATDEDSPPNNVLTYTITSTSAFPSFFSIIMVEGYAVISVTRPLDYEQVPDGVVHLTVMAKDGGNPALNSTVPVRVEVIDENDNPPEFSKQSYIIKIQENIIAGATVLLVNATDLDASREYGQASLIYSLEGSSQFRLNSRSGEITTTALLDRELKSEYILIVRAVDGGVGPQQKTGIATVNITILDINDNAPVWRNEPYLTNIVEMSPMNTDVFSVLAFDPDNGENGTVVYRISPENPFYTISSSTGKIRTSGLTLDRESSNARDTQLMRSIIISAADNGTTPLHASASATVFVNLLDLNDNDPTFLNLPFVAEVPEGLPIGSSVFRVQVEDPDEDANGLITMALQMGMPRLDFYLNTSTGVLRSVAVLDREQIGQYHLRIIAYDAGKFPRTSTSTLTVTILDVNDETPTFNPRVYNVSLKEDVPRDHIVARLSCSDNDAGLNAELSYFITGGNQDGKFSVGFRDGVVRTVVGLDRETQEAYTLVVEAIDNGPAGSRRTGTATVFVEVQDVNDNRPIFLQNSYETSILESVPQRTSILKVQATDADQGENGKVLYRILTGNSNNLFSIDNQTGLVTRGPRALDRETSSSHVLEVVAYNSDEGSMRSSVRVIIYVDDANDEVPVFTQQQYNRLGLRETAGIGTSVIVVRATDPDTGDGGAVAYALVSGSDRKFEVDVSTGLITTVDYLDYETKTTYLMNVSATDQAPPFHQRFCTVYVTLLNELDEAVAFFSAGYEASLRENIATGTEVVQVRAQSADNLNQLTYRFDPDTSPAALALFKIDSVTGRITVTGQLDREKGDVYTLTVVADDGGPKKDSTVVSITILDENDNSPEFDITSDTSVDILESTPMGKRVAVVLGRDKDAALNGLVNFTLVAGNMEDVFKIKTLNDTYGEVFVNAALDRESVDRYLLKVRAIDNGSPPRYTDHSLTINILDINDNAPVIESQRGYNVSISENVGGGTSVLRVIATDKDIGPNAMLFYYITAGNQDLTFRMDRVTGEMVTRPAPPDRERQQEYRLTVTVEDDGAPPLSTSTTIYVHIVDENDNAPEFPEEDYVTVLSEGPETVGATIATVTAIDPDEGLNGTLRYAIAKGNLIQTFNINNITGRITAVKELDYEISNGHYALVVTATDQCPKPALRLTSSTTVQVNVLDVNDVTPTFPRAFEGPFEVTEGQPGPRVWTLRAIDEDSGLNGKVEYSITGGDPQSEFTVSPVEGELRVRKDVELDRETTAFYNITVTARDLGTPSRNSSVLVGVNVRDINDNDPVLLNLPYNTSVSEGAAVHTSVARVQARDADSGPNALLTYNITAGNQDGAFYVNDTTGVVQVNRPLDRERVAEYTLTITVKDNPENPRIARRDSELLVITIMDENDNRPIFTRTSYRAEITENSEAGSTVVVLNGPVLAEDKDIGPNAVVKYNLLGARVDLFTVERYSGVILVRQGAKLDREAFQEPRVELFLVAEDIGGLNSSVPLTVTILDQNDNPPVFSPSSFSVRLPENSPSGVVVTQLSATDADSGSNGWLVYRLVSGAQDRFVVDPLSGAVLVGNSTLDREERGSYRLVVMATDRGTPTMSGTATLTVILDDVNDSRPRFIEPVTMINVNESTPPGVVVTTLTAEDPDLNPRLEYYIISVEAKDDGNKAVDGLQESFGIDLHTGAVFVRNPINRELVATFEIIVSVHDNASEVIDTSGSVPNARLTINVLDVNDNAPRFRPFGVSNFTEKILEGAQPGTTLLSVSAVDPDKGPNGQVIYQLLHLPRGEYVRLEDTSTGKIVANRTVDFEQVQWLNFTIRAQDHGTPPRITELPVYLQIVDVNDNNPFFLQPSYQEPVFENVDLGTIIVRVKATDADSGLFAVIEYSLVDGEGKFGIKPSTGEIYILSPLDRETKDHYTLTAVARDNPGGSPNNRRENSIQVLVTVLDINDYRPRFTERVFNTSVFENEPSGTSVITVKANDLDEGENGVVLYRLLGFHSDAFSLDPNTGLIRSRRLLQSSEHFNLTVVATDQGRPPLWSTADLIITVIDVNDNRPLFVRPANGTIIHIAEEQPPGLPVYEVHATDSDEGVNGEVRYGFLQTGAGNRDWENFHIDAMSGVIVTTVKLDREKQALHSLIIMARDMGQPVPYETTQPLQVALLDIDDNEPVFLKPPRGSLPYHRLAVPEHSRPGTVVGNVTRAVDADEGSNAIVYYFIAGGNSDGNFGLSLDGELKVLKDLDREEIPVYSIIIKASSNRSWTPTRGQRAARAKALDPANDPSLLEVHIELEDINDQKPRFTKAEYTAGVAASAKVGSDLIKVVAIDNDIGNNSVVQYHIVTIRYFQSQSNGSEDVGSIFIIGLADGIIRTYDLFTAYNPGYFQLEILACDFAGHSTTTNVNIYILRDDQRVKIVFNEIPDIVRENQDEFINLLSNITGAIVNLDDIQFHVDKKGRVSYDKTDMLIHVVNNQSNTILDVIRVIKMIDENQEQLRNLFRKYNVVDVQPAVTDKLPDDITTLQLVVIILAVLLCLAGVLFVTMNWHYQRVHQRKLKAIVAGSTGNQGLMDILDMPNTNKYSFEGANPVWLDPFCRNLELAAQADHEDDLPENLSEITDLWNSPARTHGTFGREPQAKPEDDRYLRAAIQEYDNIAKLGQIMREGPIKGSLLNVVLDDYLRLKKLFAARLVTVSTSQGDHSSVTELIQSDLDDDEDEQLGMGGGRGTLRFKHKLPMELKGPDGVHVVHGSTGTLLTSDLNSLPEDDQRALARSLEALNSDGGLYSERNARTESAKSTPMHRHKGENTLSEIPLEITEL</sequence>
<dbReference type="FunFam" id="2.60.40.60:FF:000160">
    <property type="entry name" value="cadherin-23 isoform X1"/>
    <property type="match status" value="1"/>
</dbReference>
<feature type="domain" description="Cadherin" evidence="19">
    <location>
        <begin position="676"/>
        <end position="782"/>
    </location>
</feature>
<dbReference type="Proteomes" id="UP000007635">
    <property type="component" value="Chromosome VI"/>
</dbReference>
<feature type="domain" description="Cadherin" evidence="19">
    <location>
        <begin position="2406"/>
        <end position="2512"/>
    </location>
</feature>
<dbReference type="FunFam" id="2.60.40.60:FF:000135">
    <property type="entry name" value="cadherin-23 isoform X1"/>
    <property type="match status" value="1"/>
</dbReference>
<keyword evidence="6" id="KW-0677">Repeat</keyword>
<comment type="subcellular location">
    <subcellularLocation>
        <location evidence="1">Cell membrane</location>
        <topology evidence="1">Single-pass type I membrane protein</topology>
    </subcellularLocation>
</comment>
<evidence type="ECO:0000313" key="20">
    <source>
        <dbReference type="Ensembl" id="ENSGACP00000036389.1"/>
    </source>
</evidence>
<feature type="domain" description="Cadherin" evidence="19">
    <location>
        <begin position="1214"/>
        <end position="1317"/>
    </location>
</feature>
<evidence type="ECO:0000256" key="13">
    <source>
        <dbReference type="ARBA" id="ARBA00057485"/>
    </source>
</evidence>
<reference evidence="20" key="2">
    <citation type="submission" date="2025-08" db="UniProtKB">
        <authorList>
            <consortium name="Ensembl"/>
        </authorList>
    </citation>
    <scope>IDENTIFICATION</scope>
</reference>
<keyword evidence="4" id="KW-0479">Metal-binding</keyword>
<dbReference type="GO" id="GO:0009653">
    <property type="term" value="P:anatomical structure morphogenesis"/>
    <property type="evidence" value="ECO:0007669"/>
    <property type="project" value="UniProtKB-ARBA"/>
</dbReference>
<reference evidence="20 21" key="1">
    <citation type="journal article" date="2021" name="G3 (Bethesda)">
        <title>Improved contiguity of the threespine stickleback genome using long-read sequencing.</title>
        <authorList>
            <person name="Nath S."/>
            <person name="Shaw D.E."/>
            <person name="White M.A."/>
        </authorList>
    </citation>
    <scope>NUCLEOTIDE SEQUENCE [LARGE SCALE GENOMIC DNA]</scope>
    <source>
        <strain evidence="20 21">Lake Benthic</strain>
    </source>
</reference>
<feature type="domain" description="Cadherin" evidence="19">
    <location>
        <begin position="2178"/>
        <end position="2296"/>
    </location>
</feature>
<dbReference type="FunFam" id="2.60.40.60:FF:000141">
    <property type="entry name" value="Cadherin 23"/>
    <property type="match status" value="1"/>
</dbReference>
<dbReference type="FunFam" id="2.60.40.60:FF:000173">
    <property type="entry name" value="Cadherin 23"/>
    <property type="match status" value="2"/>
</dbReference>
<feature type="domain" description="Cadherin" evidence="19">
    <location>
        <begin position="895"/>
        <end position="999"/>
    </location>
</feature>
<dbReference type="GO" id="GO:0007156">
    <property type="term" value="P:homophilic cell adhesion via plasma membrane adhesion molecules"/>
    <property type="evidence" value="ECO:0007669"/>
    <property type="project" value="InterPro"/>
</dbReference>
<keyword evidence="7" id="KW-1009">Hearing</keyword>
<dbReference type="FunFam" id="2.60.40.60:FF:000130">
    <property type="entry name" value="cadherin-23 isoform X1"/>
    <property type="match status" value="1"/>
</dbReference>
<evidence type="ECO:0000256" key="17">
    <source>
        <dbReference type="SAM" id="MobiDB-lite"/>
    </source>
</evidence>
<dbReference type="SMART" id="SM00112">
    <property type="entry name" value="CA"/>
    <property type="match status" value="27"/>
</dbReference>
<feature type="domain" description="Cadherin" evidence="19">
    <location>
        <begin position="1963"/>
        <end position="2072"/>
    </location>
</feature>
<feature type="transmembrane region" description="Helical" evidence="18">
    <location>
        <begin position="3075"/>
        <end position="3098"/>
    </location>
</feature>
<feature type="domain" description="Cadherin" evidence="19">
    <location>
        <begin position="1654"/>
        <end position="1747"/>
    </location>
</feature>
<evidence type="ECO:0000256" key="7">
    <source>
        <dbReference type="ARBA" id="ARBA00022740"/>
    </source>
</evidence>
<feature type="domain" description="Cadherin" evidence="19">
    <location>
        <begin position="1762"/>
        <end position="1854"/>
    </location>
</feature>
<dbReference type="PROSITE" id="PS00232">
    <property type="entry name" value="CADHERIN_1"/>
    <property type="match status" value="12"/>
</dbReference>
<dbReference type="FunFam" id="2.60.40.60:FF:000142">
    <property type="entry name" value="Cadherin 23"/>
    <property type="match status" value="1"/>
</dbReference>
<evidence type="ECO:0000256" key="2">
    <source>
        <dbReference type="ARBA" id="ARBA00022475"/>
    </source>
</evidence>
<accession>A0AAQ4PBU0</accession>
<feature type="domain" description="Cadherin" evidence="19">
    <location>
        <begin position="1855"/>
        <end position="1962"/>
    </location>
</feature>
<organism evidence="20 21">
    <name type="scientific">Gasterosteus aculeatus aculeatus</name>
    <name type="common">three-spined stickleback</name>
    <dbReference type="NCBI Taxonomy" id="481459"/>
    <lineage>
        <taxon>Eukaryota</taxon>
        <taxon>Metazoa</taxon>
        <taxon>Chordata</taxon>
        <taxon>Craniata</taxon>
        <taxon>Vertebrata</taxon>
        <taxon>Euteleostomi</taxon>
        <taxon>Actinopterygii</taxon>
        <taxon>Neopterygii</taxon>
        <taxon>Teleostei</taxon>
        <taxon>Neoteleostei</taxon>
        <taxon>Acanthomorphata</taxon>
        <taxon>Eupercaria</taxon>
        <taxon>Perciformes</taxon>
        <taxon>Cottioidei</taxon>
        <taxon>Gasterosteales</taxon>
        <taxon>Gasterosteidae</taxon>
        <taxon>Gasterosteus</taxon>
    </lineage>
</organism>
<dbReference type="FunFam" id="2.60.40.60:FF:000164">
    <property type="entry name" value="cadherin-23 isoform X1"/>
    <property type="match status" value="1"/>
</dbReference>
<dbReference type="InterPro" id="IPR020894">
    <property type="entry name" value="Cadherin_CS"/>
</dbReference>
<dbReference type="SUPFAM" id="SSF49313">
    <property type="entry name" value="Cadherin-like"/>
    <property type="match status" value="27"/>
</dbReference>
<evidence type="ECO:0000256" key="9">
    <source>
        <dbReference type="ARBA" id="ARBA00022889"/>
    </source>
</evidence>
<dbReference type="PANTHER" id="PTHR24026:SF136">
    <property type="entry name" value="PROTOCADHERIN-23"/>
    <property type="match status" value="1"/>
</dbReference>
<keyword evidence="21" id="KW-1185">Reference proteome</keyword>
<feature type="domain" description="Cadherin" evidence="19">
    <location>
        <begin position="2073"/>
        <end position="2177"/>
    </location>
</feature>
<evidence type="ECO:0000256" key="8">
    <source>
        <dbReference type="ARBA" id="ARBA00022837"/>
    </source>
</evidence>
<dbReference type="FunFam" id="2.60.40.60:FF:000098">
    <property type="entry name" value="cadherin-23 isoform X1"/>
    <property type="match status" value="1"/>
</dbReference>
<feature type="domain" description="Cadherin" evidence="19">
    <location>
        <begin position="2733"/>
        <end position="2854"/>
    </location>
</feature>
<feature type="domain" description="Cadherin" evidence="19">
    <location>
        <begin position="139"/>
        <end position="242"/>
    </location>
</feature>
<dbReference type="PROSITE" id="PS50268">
    <property type="entry name" value="CADHERIN_2"/>
    <property type="match status" value="27"/>
</dbReference>
<dbReference type="PANTHER" id="PTHR24026">
    <property type="entry name" value="FAT ATYPICAL CADHERIN-RELATED"/>
    <property type="match status" value="1"/>
</dbReference>
<evidence type="ECO:0000313" key="21">
    <source>
        <dbReference type="Proteomes" id="UP000007635"/>
    </source>
</evidence>
<feature type="domain" description="Cadherin" evidence="19">
    <location>
        <begin position="1107"/>
        <end position="1212"/>
    </location>
</feature>
<dbReference type="FunFam" id="2.60.40.60:FF:000060">
    <property type="entry name" value="Putative cadherin-23"/>
    <property type="match status" value="3"/>
</dbReference>
<dbReference type="FunFam" id="2.60.40.60:FF:000147">
    <property type="entry name" value="Cadherin 23"/>
    <property type="match status" value="1"/>
</dbReference>
<evidence type="ECO:0000256" key="14">
    <source>
        <dbReference type="ARBA" id="ARBA00069624"/>
    </source>
</evidence>
<dbReference type="GeneTree" id="ENSGT00940000155245"/>
<dbReference type="PRINTS" id="PR00205">
    <property type="entry name" value="CADHERIN"/>
</dbReference>
<dbReference type="InterPro" id="IPR015919">
    <property type="entry name" value="Cadherin-like_sf"/>
</dbReference>
<feature type="domain" description="Cadherin" evidence="19">
    <location>
        <begin position="1000"/>
        <end position="1106"/>
    </location>
</feature>
<evidence type="ECO:0000256" key="4">
    <source>
        <dbReference type="ARBA" id="ARBA00022723"/>
    </source>
</evidence>
<dbReference type="GO" id="GO:0007605">
    <property type="term" value="P:sensory perception of sound"/>
    <property type="evidence" value="ECO:0007669"/>
    <property type="project" value="UniProtKB-KW"/>
</dbReference>
<protein>
    <recommendedName>
        <fullName evidence="14">Cadherin-23</fullName>
    </recommendedName>
    <alternativeName>
        <fullName evidence="15">Otocadherin</fullName>
    </alternativeName>
</protein>
<evidence type="ECO:0000256" key="5">
    <source>
        <dbReference type="ARBA" id="ARBA00022729"/>
    </source>
</evidence>
<dbReference type="FunFam" id="2.60.40.60:FF:000146">
    <property type="entry name" value="cadherin-23 isoform X1"/>
    <property type="match status" value="1"/>
</dbReference>
<evidence type="ECO:0000256" key="11">
    <source>
        <dbReference type="ARBA" id="ARBA00023136"/>
    </source>
</evidence>
<keyword evidence="11 18" id="KW-0472">Membrane</keyword>
<dbReference type="Gene3D" id="2.60.40.60">
    <property type="entry name" value="Cadherins"/>
    <property type="match status" value="27"/>
</dbReference>
<dbReference type="FunFam" id="2.60.40.60:FF:000228">
    <property type="entry name" value="Cadherin 23"/>
    <property type="match status" value="1"/>
</dbReference>
<evidence type="ECO:0000256" key="16">
    <source>
        <dbReference type="PROSITE-ProRule" id="PRU00043"/>
    </source>
</evidence>
<feature type="domain" description="Cadherin" evidence="19">
    <location>
        <begin position="1318"/>
        <end position="1421"/>
    </location>
</feature>
<feature type="domain" description="Cadherin" evidence="19">
    <location>
        <begin position="783"/>
        <end position="894"/>
    </location>
</feature>
<feature type="domain" description="Cadherin" evidence="19">
    <location>
        <begin position="2513"/>
        <end position="2614"/>
    </location>
</feature>
<dbReference type="Ensembl" id="ENSGACT00000084524.1">
    <property type="protein sequence ID" value="ENSGACP00000036389.1"/>
    <property type="gene ID" value="ENSGACG00000003475.2"/>
</dbReference>
<feature type="domain" description="Cadherin" evidence="19">
    <location>
        <begin position="1423"/>
        <end position="1530"/>
    </location>
</feature>
<proteinExistence type="predicted"/>
<keyword evidence="9" id="KW-0130">Cell adhesion</keyword>
<evidence type="ECO:0000256" key="3">
    <source>
        <dbReference type="ARBA" id="ARBA00022692"/>
    </source>
</evidence>
<dbReference type="CDD" id="cd11304">
    <property type="entry name" value="Cadherin_repeat"/>
    <property type="match status" value="27"/>
</dbReference>
<dbReference type="FunFam" id="2.60.40.60:FF:000092">
    <property type="entry name" value="Protocadherin 8"/>
    <property type="match status" value="1"/>
</dbReference>
<feature type="domain" description="Cadherin" evidence="19">
    <location>
        <begin position="2617"/>
        <end position="2726"/>
    </location>
</feature>
<dbReference type="InterPro" id="IPR002126">
    <property type="entry name" value="Cadherin-like_dom"/>
</dbReference>
<dbReference type="FunFam" id="2.60.40.60:FF:000155">
    <property type="entry name" value="cadherin-23 isoform X1"/>
    <property type="match status" value="1"/>
</dbReference>
<dbReference type="GO" id="GO:0005509">
    <property type="term" value="F:calcium ion binding"/>
    <property type="evidence" value="ECO:0007669"/>
    <property type="project" value="UniProtKB-UniRule"/>
</dbReference>
<evidence type="ECO:0000256" key="6">
    <source>
        <dbReference type="ARBA" id="ARBA00022737"/>
    </source>
</evidence>
<evidence type="ECO:0000256" key="15">
    <source>
        <dbReference type="ARBA" id="ARBA00081619"/>
    </source>
</evidence>
<feature type="domain" description="Cadherin" evidence="19">
    <location>
        <begin position="48"/>
        <end position="138"/>
    </location>
</feature>
<dbReference type="FunFam" id="2.60.40.60:FF:000156">
    <property type="entry name" value="cadherin-23 isoform X1"/>
    <property type="match status" value="1"/>
</dbReference>
<dbReference type="Pfam" id="PF00028">
    <property type="entry name" value="Cadherin"/>
    <property type="match status" value="25"/>
</dbReference>
<keyword evidence="5" id="KW-0732">Signal</keyword>
<keyword evidence="10 18" id="KW-1133">Transmembrane helix</keyword>
<evidence type="ECO:0000256" key="10">
    <source>
        <dbReference type="ARBA" id="ARBA00022989"/>
    </source>
</evidence>
<feature type="domain" description="Cadherin" evidence="19">
    <location>
        <begin position="2855"/>
        <end position="2975"/>
    </location>
</feature>
<feature type="domain" description="Cadherin" evidence="19">
    <location>
        <begin position="465"/>
        <end position="565"/>
    </location>
</feature>
<feature type="region of interest" description="Disordered" evidence="17">
    <location>
        <begin position="3331"/>
        <end position="3368"/>
    </location>
</feature>
<feature type="domain" description="Cadherin" evidence="19">
    <location>
        <begin position="1532"/>
        <end position="1637"/>
    </location>
</feature>